<dbReference type="PROSITE" id="PS50887">
    <property type="entry name" value="GGDEF"/>
    <property type="match status" value="1"/>
</dbReference>
<dbReference type="EMBL" id="JASVDS010000001">
    <property type="protein sequence ID" value="MDL5031236.1"/>
    <property type="molecule type" value="Genomic_DNA"/>
</dbReference>
<accession>A0ABT7LEE5</accession>
<reference evidence="6 7" key="1">
    <citation type="submission" date="2023-06" db="EMBL/GenBank/DDBJ databases">
        <title>Pelomonas sp. APW6 16S ribosomal RNA gene genome sequencing and assembly.</title>
        <authorList>
            <person name="Woo H."/>
        </authorList>
    </citation>
    <scope>NUCLEOTIDE SEQUENCE [LARGE SCALE GENOMIC DNA]</scope>
    <source>
        <strain evidence="6 7">APW6</strain>
    </source>
</reference>
<dbReference type="PROSITE" id="PS50112">
    <property type="entry name" value="PAS"/>
    <property type="match status" value="1"/>
</dbReference>
<evidence type="ECO:0000259" key="5">
    <source>
        <dbReference type="PROSITE" id="PS50887"/>
    </source>
</evidence>
<dbReference type="SUPFAM" id="SSF55073">
    <property type="entry name" value="Nucleotide cyclase"/>
    <property type="match status" value="1"/>
</dbReference>
<keyword evidence="6" id="KW-0548">Nucleotidyltransferase</keyword>
<dbReference type="CDD" id="cd01949">
    <property type="entry name" value="GGDEF"/>
    <property type="match status" value="1"/>
</dbReference>
<evidence type="ECO:0000256" key="2">
    <source>
        <dbReference type="ARBA" id="ARBA00034247"/>
    </source>
</evidence>
<dbReference type="InterPro" id="IPR050469">
    <property type="entry name" value="Diguanylate_Cyclase"/>
</dbReference>
<evidence type="ECO:0000259" key="4">
    <source>
        <dbReference type="PROSITE" id="PS50112"/>
    </source>
</evidence>
<dbReference type="GO" id="GO:0052621">
    <property type="term" value="F:diguanylate cyclase activity"/>
    <property type="evidence" value="ECO:0007669"/>
    <property type="project" value="UniProtKB-EC"/>
</dbReference>
<dbReference type="Pfam" id="PF12860">
    <property type="entry name" value="PAS_7"/>
    <property type="match status" value="1"/>
</dbReference>
<evidence type="ECO:0000313" key="7">
    <source>
        <dbReference type="Proteomes" id="UP001238603"/>
    </source>
</evidence>
<dbReference type="Proteomes" id="UP001238603">
    <property type="component" value="Unassembled WGS sequence"/>
</dbReference>
<dbReference type="Pfam" id="PF00989">
    <property type="entry name" value="PAS"/>
    <property type="match status" value="1"/>
</dbReference>
<protein>
    <recommendedName>
        <fullName evidence="1">diguanylate cyclase</fullName>
        <ecNumber evidence="1">2.7.7.65</ecNumber>
    </recommendedName>
</protein>
<keyword evidence="7" id="KW-1185">Reference proteome</keyword>
<feature type="domain" description="PAS" evidence="4">
    <location>
        <begin position="222"/>
        <end position="266"/>
    </location>
</feature>
<dbReference type="Gene3D" id="3.30.450.20">
    <property type="entry name" value="PAS domain"/>
    <property type="match status" value="1"/>
</dbReference>
<dbReference type="SUPFAM" id="SSF55785">
    <property type="entry name" value="PYP-like sensor domain (PAS domain)"/>
    <property type="match status" value="1"/>
</dbReference>
<proteinExistence type="predicted"/>
<dbReference type="InterPro" id="IPR000160">
    <property type="entry name" value="GGDEF_dom"/>
</dbReference>
<keyword evidence="3" id="KW-1133">Transmembrane helix</keyword>
<sequence length="517" mass="56849">MSSPPATAPVRRRPRMRWAAALRGTQDLLLRKGMGVLLLLCLLMQLACFLAGLHAHAQGEPVLGWAIAGMVPGLLAAVLGLLMLFHGRRQIQRAYDQLEEAIDALPASVEIFDAEDRLVAYNRKLIEIYPHMWGAFDRGASFAEMARASAFSGGVPEARGREEAWLAERLAQRGQQVEPLLQRVHDNKWLRIHEQRTASGGIVGVRMDVSDLVQEQQRLAASQAHLQAVILAARNAIITLDTDGHMLEVNPACEALFGYTAGELQGAHLSMVLDASERGEARLQPQLLLGRQHEMNGRHRGGIGLALQLNVAEVKTATTHLFVCIIADFTERKRQELRLRHANELLARQTTTDGLTRVGNRRLFDELLRQGWQRSQQHAQPLSLLLLDIDHFKQYNDCHGHVAGDDCLRRVASLLQSCVNEAVLCRYGGEEFAVLLENVDATEARQVAQRCLDSLRLAAIPHGASPLRGGVTLSIGHATRVAQPGEDGGLLVELADAALYAAKRNGRARLVSDSRCA</sequence>
<keyword evidence="3" id="KW-0812">Transmembrane</keyword>
<gene>
    <name evidence="6" type="ORF">QRD43_04885</name>
</gene>
<dbReference type="NCBIfam" id="TIGR00229">
    <property type="entry name" value="sensory_box"/>
    <property type="match status" value="1"/>
</dbReference>
<dbReference type="InterPro" id="IPR000014">
    <property type="entry name" value="PAS"/>
</dbReference>
<dbReference type="NCBIfam" id="TIGR00254">
    <property type="entry name" value="GGDEF"/>
    <property type="match status" value="1"/>
</dbReference>
<evidence type="ECO:0000256" key="3">
    <source>
        <dbReference type="SAM" id="Phobius"/>
    </source>
</evidence>
<dbReference type="InterPro" id="IPR013767">
    <property type="entry name" value="PAS_fold"/>
</dbReference>
<dbReference type="RefSeq" id="WP_285981347.1">
    <property type="nucleotide sequence ID" value="NZ_JASVDS010000001.1"/>
</dbReference>
<dbReference type="InterPro" id="IPR035965">
    <property type="entry name" value="PAS-like_dom_sf"/>
</dbReference>
<comment type="caution">
    <text evidence="6">The sequence shown here is derived from an EMBL/GenBank/DDBJ whole genome shotgun (WGS) entry which is preliminary data.</text>
</comment>
<dbReference type="EC" id="2.7.7.65" evidence="1"/>
<comment type="catalytic activity">
    <reaction evidence="2">
        <text>2 GTP = 3',3'-c-di-GMP + 2 diphosphate</text>
        <dbReference type="Rhea" id="RHEA:24898"/>
        <dbReference type="ChEBI" id="CHEBI:33019"/>
        <dbReference type="ChEBI" id="CHEBI:37565"/>
        <dbReference type="ChEBI" id="CHEBI:58805"/>
        <dbReference type="EC" id="2.7.7.65"/>
    </reaction>
</comment>
<dbReference type="PANTHER" id="PTHR45138">
    <property type="entry name" value="REGULATORY COMPONENTS OF SENSORY TRANSDUCTION SYSTEM"/>
    <property type="match status" value="1"/>
</dbReference>
<feature type="transmembrane region" description="Helical" evidence="3">
    <location>
        <begin position="65"/>
        <end position="85"/>
    </location>
</feature>
<feature type="domain" description="GGDEF" evidence="5">
    <location>
        <begin position="380"/>
        <end position="515"/>
    </location>
</feature>
<organism evidence="6 7">
    <name type="scientific">Roseateles subflavus</name>
    <dbReference type="NCBI Taxonomy" id="3053353"/>
    <lineage>
        <taxon>Bacteria</taxon>
        <taxon>Pseudomonadati</taxon>
        <taxon>Pseudomonadota</taxon>
        <taxon>Betaproteobacteria</taxon>
        <taxon>Burkholderiales</taxon>
        <taxon>Sphaerotilaceae</taxon>
        <taxon>Roseateles</taxon>
    </lineage>
</organism>
<dbReference type="Pfam" id="PF00990">
    <property type="entry name" value="GGDEF"/>
    <property type="match status" value="1"/>
</dbReference>
<evidence type="ECO:0000313" key="6">
    <source>
        <dbReference type="EMBL" id="MDL5031236.1"/>
    </source>
</evidence>
<dbReference type="SMART" id="SM00267">
    <property type="entry name" value="GGDEF"/>
    <property type="match status" value="1"/>
</dbReference>
<dbReference type="CDD" id="cd00130">
    <property type="entry name" value="PAS"/>
    <property type="match status" value="1"/>
</dbReference>
<evidence type="ECO:0000256" key="1">
    <source>
        <dbReference type="ARBA" id="ARBA00012528"/>
    </source>
</evidence>
<dbReference type="PANTHER" id="PTHR45138:SF9">
    <property type="entry name" value="DIGUANYLATE CYCLASE DGCM-RELATED"/>
    <property type="match status" value="1"/>
</dbReference>
<name>A0ABT7LEE5_9BURK</name>
<keyword evidence="6" id="KW-0808">Transferase</keyword>
<dbReference type="Gene3D" id="3.30.70.270">
    <property type="match status" value="1"/>
</dbReference>
<keyword evidence="3" id="KW-0472">Membrane</keyword>
<dbReference type="InterPro" id="IPR029787">
    <property type="entry name" value="Nucleotide_cyclase"/>
</dbReference>
<dbReference type="SMART" id="SM00091">
    <property type="entry name" value="PAS"/>
    <property type="match status" value="1"/>
</dbReference>
<dbReference type="InterPro" id="IPR043128">
    <property type="entry name" value="Rev_trsase/Diguanyl_cyclase"/>
</dbReference>